<dbReference type="InterPro" id="IPR019734">
    <property type="entry name" value="TPR_rpt"/>
</dbReference>
<gene>
    <name evidence="4" type="ORF">ATO12_24940</name>
</gene>
<dbReference type="OrthoDB" id="9771112at2"/>
<dbReference type="Gene3D" id="1.25.40.10">
    <property type="entry name" value="Tetratricopeptide repeat domain"/>
    <property type="match status" value="1"/>
</dbReference>
<protein>
    <recommendedName>
        <fullName evidence="3">CHAT domain-containing protein</fullName>
    </recommendedName>
</protein>
<feature type="domain" description="CHAT" evidence="3">
    <location>
        <begin position="388"/>
        <end position="679"/>
    </location>
</feature>
<dbReference type="PANTHER" id="PTHR10098:SF108">
    <property type="entry name" value="TETRATRICOPEPTIDE REPEAT PROTEIN 28"/>
    <property type="match status" value="1"/>
</dbReference>
<dbReference type="STRING" id="1317122.ATO12_24940"/>
<name>A0A023BR49_9FLAO</name>
<keyword evidence="2" id="KW-1133">Transmembrane helix</keyword>
<feature type="repeat" description="TPR" evidence="1">
    <location>
        <begin position="37"/>
        <end position="70"/>
    </location>
</feature>
<dbReference type="SUPFAM" id="SSF48452">
    <property type="entry name" value="TPR-like"/>
    <property type="match status" value="1"/>
</dbReference>
<keyword evidence="5" id="KW-1185">Reference proteome</keyword>
<feature type="transmembrane region" description="Helical" evidence="2">
    <location>
        <begin position="690"/>
        <end position="710"/>
    </location>
</feature>
<keyword evidence="2" id="KW-0472">Membrane</keyword>
<dbReference type="SMART" id="SM00028">
    <property type="entry name" value="TPR"/>
    <property type="match status" value="3"/>
</dbReference>
<evidence type="ECO:0000313" key="4">
    <source>
        <dbReference type="EMBL" id="EZH72183.1"/>
    </source>
</evidence>
<evidence type="ECO:0000256" key="1">
    <source>
        <dbReference type="PROSITE-ProRule" id="PRU00339"/>
    </source>
</evidence>
<proteinExistence type="predicted"/>
<dbReference type="InterPro" id="IPR024983">
    <property type="entry name" value="CHAT_dom"/>
</dbReference>
<keyword evidence="1" id="KW-0802">TPR repeat</keyword>
<dbReference type="AlphaFoldDB" id="A0A023BR49"/>
<sequence length="719" mass="82592">MGDLYVLKKDYTTALRFYQKTLRVQKRLFRESRYYISDVLDKIANLYIEQEKYDKALEYLQKSIVIRLRTDGDHHPRTAKSYNQIAELYHQTKHYKKAIEYYEKAIVANINPDKKNRDAGDLNSEDYMDLNILLSTFYGKAKVLQERFSVDNNLDNLKESIVVYQKADNLMQGIRESLHTYQDKIAFAKQTQKIYAGAIEVQLLRYQIDQKQESLHQAFNYAEKSKANTLKELLADSNAKSFAGLPKTILDLEQHLKSERSFYISKRIQERSKQIVDTAKITTYENKLFDLDRKQDSLTQVIEKNYPKYYQLKHQNRIISVVGIQEKLNENTTLLEFFVSDSSTYVFTISKKEIKVSTLHTPELNKDIEALRAAIVAKNTILFKTISYALYNQLIAPVKDQIKGDQLIVVPDGSLWHLNFDLLLTQNDLSYDPKALSYLLREYAISYASSANLLFAPFKSDLQSKKRQECLAFSFSDGEIIDTNTMSLAALRATNYDLPGTRKEIKAISDIIDGQYYFGSQAIEANFKKNAGQYNILHLALHGDVDNEHPENSKLLFTKGNDSIEDSYLYSYELFAMNIPAELTVLSACNTGSGKIAKGEGIMSLGNAFQYAGTKSLLLSSWEISDQTTPELMKYFYTNLKAGMHKAKALQQAKIQYLNTAHINRTGPFYWGGFYLVGDSSPIPFKDDTMLYWVIGLGVLIVFCVGVLWYQRKRKNTRQ</sequence>
<dbReference type="eggNOG" id="COG4995">
    <property type="taxonomic scope" value="Bacteria"/>
</dbReference>
<dbReference type="Proteomes" id="UP000023541">
    <property type="component" value="Unassembled WGS sequence"/>
</dbReference>
<dbReference type="Pfam" id="PF13424">
    <property type="entry name" value="TPR_12"/>
    <property type="match status" value="1"/>
</dbReference>
<evidence type="ECO:0000259" key="3">
    <source>
        <dbReference type="Pfam" id="PF12770"/>
    </source>
</evidence>
<dbReference type="Pfam" id="PF12770">
    <property type="entry name" value="CHAT"/>
    <property type="match status" value="1"/>
</dbReference>
<feature type="repeat" description="TPR" evidence="1">
    <location>
        <begin position="79"/>
        <end position="112"/>
    </location>
</feature>
<reference evidence="4 5" key="1">
    <citation type="submission" date="2014-04" db="EMBL/GenBank/DDBJ databases">
        <title>Aquimarina sp. 22II-S11-z7 Genome Sequencing.</title>
        <authorList>
            <person name="Lai Q."/>
        </authorList>
    </citation>
    <scope>NUCLEOTIDE SEQUENCE [LARGE SCALE GENOMIC DNA]</scope>
    <source>
        <strain evidence="4 5">22II-S11-z7</strain>
    </source>
</reference>
<keyword evidence="2" id="KW-0812">Transmembrane</keyword>
<dbReference type="InterPro" id="IPR011990">
    <property type="entry name" value="TPR-like_helical_dom_sf"/>
</dbReference>
<organism evidence="4 5">
    <name type="scientific">Aquimarina atlantica</name>
    <dbReference type="NCBI Taxonomy" id="1317122"/>
    <lineage>
        <taxon>Bacteria</taxon>
        <taxon>Pseudomonadati</taxon>
        <taxon>Bacteroidota</taxon>
        <taxon>Flavobacteriia</taxon>
        <taxon>Flavobacteriales</taxon>
        <taxon>Flavobacteriaceae</taxon>
        <taxon>Aquimarina</taxon>
    </lineage>
</organism>
<dbReference type="PROSITE" id="PS50293">
    <property type="entry name" value="TPR_REGION"/>
    <property type="match status" value="1"/>
</dbReference>
<dbReference type="PANTHER" id="PTHR10098">
    <property type="entry name" value="RAPSYN-RELATED"/>
    <property type="match status" value="1"/>
</dbReference>
<evidence type="ECO:0000256" key="2">
    <source>
        <dbReference type="SAM" id="Phobius"/>
    </source>
</evidence>
<comment type="caution">
    <text evidence="4">The sequence shown here is derived from an EMBL/GenBank/DDBJ whole genome shotgun (WGS) entry which is preliminary data.</text>
</comment>
<accession>A0A023BR49</accession>
<dbReference type="eggNOG" id="COG0457">
    <property type="taxonomic scope" value="Bacteria"/>
</dbReference>
<evidence type="ECO:0000313" key="5">
    <source>
        <dbReference type="Proteomes" id="UP000023541"/>
    </source>
</evidence>
<dbReference type="EMBL" id="AQRA01000009">
    <property type="protein sequence ID" value="EZH72183.1"/>
    <property type="molecule type" value="Genomic_DNA"/>
</dbReference>
<dbReference type="PROSITE" id="PS50005">
    <property type="entry name" value="TPR"/>
    <property type="match status" value="2"/>
</dbReference>